<dbReference type="Gene3D" id="2.30.110.10">
    <property type="entry name" value="Electron Transport, Fmn-binding Protein, Chain A"/>
    <property type="match status" value="1"/>
</dbReference>
<dbReference type="SUPFAM" id="SSF50475">
    <property type="entry name" value="FMN-binding split barrel"/>
    <property type="match status" value="1"/>
</dbReference>
<dbReference type="PANTHER" id="PTHR35176:SF1">
    <property type="entry name" value="F420H(2)-DEPENDENT BILIVERDIN REDUCTASE"/>
    <property type="match status" value="1"/>
</dbReference>
<dbReference type="InterPro" id="IPR012349">
    <property type="entry name" value="Split_barrel_FMN-bd"/>
</dbReference>
<dbReference type="RefSeq" id="WP_204298217.1">
    <property type="nucleotide sequence ID" value="NZ_BAAAGQ010000014.1"/>
</dbReference>
<proteinExistence type="predicted"/>
<reference evidence="3" key="1">
    <citation type="submission" date="2021-01" db="EMBL/GenBank/DDBJ databases">
        <title>Whole genome shotgun sequence of Actinoplanes capillaceus NBRC 16408.</title>
        <authorList>
            <person name="Komaki H."/>
            <person name="Tamura T."/>
        </authorList>
    </citation>
    <scope>NUCLEOTIDE SEQUENCE [LARGE SCALE GENOMIC DNA]</scope>
    <source>
        <strain evidence="3">NBRC 16408</strain>
    </source>
</reference>
<gene>
    <name evidence="3" type="ORF">Aca07nite_53870</name>
</gene>
<sequence>MSGAIPIGSPALAEFWTERHLCTLTTLRADGSPHVVAVGATLDPAAGIARVISFGTSTKVRNVRRGQRRVAICQVDGRRWSTIEGLAVVRDDPSSVAEAERRYAGRYRTPRPNPARVVIEVTITRVLGSATLLPS</sequence>
<accession>A0ABQ3WPA8</accession>
<dbReference type="NCBIfam" id="TIGR03618">
    <property type="entry name" value="Rv1155_F420"/>
    <property type="match status" value="1"/>
</dbReference>
<dbReference type="InterPro" id="IPR011576">
    <property type="entry name" value="Pyridox_Oxase_N"/>
</dbReference>
<keyword evidence="1" id="KW-0560">Oxidoreductase</keyword>
<protein>
    <submittedName>
        <fullName evidence="3">PPOX class F420-dependent enzyme</fullName>
    </submittedName>
</protein>
<dbReference type="Pfam" id="PF01243">
    <property type="entry name" value="PNPOx_N"/>
    <property type="match status" value="1"/>
</dbReference>
<dbReference type="EMBL" id="BOMF01000102">
    <property type="protein sequence ID" value="GID48112.1"/>
    <property type="molecule type" value="Genomic_DNA"/>
</dbReference>
<evidence type="ECO:0000259" key="2">
    <source>
        <dbReference type="Pfam" id="PF01243"/>
    </source>
</evidence>
<dbReference type="InterPro" id="IPR052019">
    <property type="entry name" value="F420H2_bilvrd_red/Heme_oxyg"/>
</dbReference>
<dbReference type="InterPro" id="IPR019920">
    <property type="entry name" value="F420-binding_dom_put"/>
</dbReference>
<feature type="domain" description="Pyridoxamine 5'-phosphate oxidase N-terminal" evidence="2">
    <location>
        <begin position="10"/>
        <end position="127"/>
    </location>
</feature>
<comment type="caution">
    <text evidence="3">The sequence shown here is derived from an EMBL/GenBank/DDBJ whole genome shotgun (WGS) entry which is preliminary data.</text>
</comment>
<organism evidence="3">
    <name type="scientific">Actinoplanes campanulatus</name>
    <dbReference type="NCBI Taxonomy" id="113559"/>
    <lineage>
        <taxon>Bacteria</taxon>
        <taxon>Bacillati</taxon>
        <taxon>Actinomycetota</taxon>
        <taxon>Actinomycetes</taxon>
        <taxon>Micromonosporales</taxon>
        <taxon>Micromonosporaceae</taxon>
        <taxon>Actinoplanes</taxon>
    </lineage>
</organism>
<evidence type="ECO:0000313" key="3">
    <source>
        <dbReference type="EMBL" id="GID48112.1"/>
    </source>
</evidence>
<evidence type="ECO:0000256" key="1">
    <source>
        <dbReference type="ARBA" id="ARBA00023002"/>
    </source>
</evidence>
<dbReference type="PANTHER" id="PTHR35176">
    <property type="entry name" value="HEME OXYGENASE HI_0854-RELATED"/>
    <property type="match status" value="1"/>
</dbReference>
<name>A0ABQ3WPA8_9ACTN</name>